<organism evidence="1 2">
    <name type="scientific">Caerostris extrusa</name>
    <name type="common">Bark spider</name>
    <name type="synonym">Caerostris bankana</name>
    <dbReference type="NCBI Taxonomy" id="172846"/>
    <lineage>
        <taxon>Eukaryota</taxon>
        <taxon>Metazoa</taxon>
        <taxon>Ecdysozoa</taxon>
        <taxon>Arthropoda</taxon>
        <taxon>Chelicerata</taxon>
        <taxon>Arachnida</taxon>
        <taxon>Araneae</taxon>
        <taxon>Araneomorphae</taxon>
        <taxon>Entelegynae</taxon>
        <taxon>Araneoidea</taxon>
        <taxon>Araneidae</taxon>
        <taxon>Caerostris</taxon>
    </lineage>
</organism>
<reference evidence="1 2" key="1">
    <citation type="submission" date="2021-06" db="EMBL/GenBank/DDBJ databases">
        <title>Caerostris extrusa draft genome.</title>
        <authorList>
            <person name="Kono N."/>
            <person name="Arakawa K."/>
        </authorList>
    </citation>
    <scope>NUCLEOTIDE SEQUENCE [LARGE SCALE GENOMIC DNA]</scope>
</reference>
<proteinExistence type="predicted"/>
<accession>A0AAV4NT11</accession>
<keyword evidence="2" id="KW-1185">Reference proteome</keyword>
<dbReference type="EMBL" id="BPLR01021178">
    <property type="protein sequence ID" value="GIX86883.1"/>
    <property type="molecule type" value="Genomic_DNA"/>
</dbReference>
<gene>
    <name evidence="1" type="primary">Snrnp48_3</name>
    <name evidence="1" type="ORF">CEXT_215121</name>
</gene>
<sequence>MALNCCMASLWRKYNALITLGIGCLNLLFSNHMQKCSLVKNGYLIEEIEKQPPSSAFFYQNVPSVNPITIDNETLADIFVKKGLIEQSGKLSFNTEQRLAVYDYVVAEAKKANQRNNVDLEDLMIDFEKKDDK</sequence>
<evidence type="ECO:0000313" key="1">
    <source>
        <dbReference type="EMBL" id="GIX86883.1"/>
    </source>
</evidence>
<comment type="caution">
    <text evidence="1">The sequence shown here is derived from an EMBL/GenBank/DDBJ whole genome shotgun (WGS) entry which is preliminary data.</text>
</comment>
<name>A0AAV4NT11_CAEEX</name>
<dbReference type="Proteomes" id="UP001054945">
    <property type="component" value="Unassembled WGS sequence"/>
</dbReference>
<protein>
    <submittedName>
        <fullName evidence="1">Uncharacterized protein</fullName>
    </submittedName>
</protein>
<evidence type="ECO:0000313" key="2">
    <source>
        <dbReference type="Proteomes" id="UP001054945"/>
    </source>
</evidence>
<dbReference type="AlphaFoldDB" id="A0AAV4NT11"/>